<accession>A0A059F1D6</accession>
<reference evidence="3" key="1">
    <citation type="submission" date="2013-02" db="EMBL/GenBank/DDBJ databases">
        <authorList>
            <consortium name="The Broad Institute Genome Sequencing Platform"/>
            <person name="Cuomo C."/>
            <person name="Becnel J."/>
            <person name="Sanscrainte N."/>
            <person name="Walker B."/>
            <person name="Young S.K."/>
            <person name="Zeng Q."/>
            <person name="Gargeya S."/>
            <person name="Fitzgerald M."/>
            <person name="Haas B."/>
            <person name="Abouelleil A."/>
            <person name="Alvarado L."/>
            <person name="Arachchi H.M."/>
            <person name="Berlin A.M."/>
            <person name="Chapman S.B."/>
            <person name="Dewar J."/>
            <person name="Goldberg J."/>
            <person name="Griggs A."/>
            <person name="Gujja S."/>
            <person name="Hansen M."/>
            <person name="Howarth C."/>
            <person name="Imamovic A."/>
            <person name="Larimer J."/>
            <person name="McCowan C."/>
            <person name="Murphy C."/>
            <person name="Neiman D."/>
            <person name="Pearson M."/>
            <person name="Priest M."/>
            <person name="Roberts A."/>
            <person name="Saif S."/>
            <person name="Shea T."/>
            <person name="Sisk P."/>
            <person name="Sykes S."/>
            <person name="Wortman J."/>
            <person name="Nusbaum C."/>
            <person name="Birren B."/>
        </authorList>
    </citation>
    <scope>NUCLEOTIDE SEQUENCE [LARGE SCALE GENOMIC DNA]</scope>
    <source>
        <strain evidence="3">PRA339</strain>
    </source>
</reference>
<evidence type="ECO:0000256" key="1">
    <source>
        <dbReference type="SAM" id="SignalP"/>
    </source>
</evidence>
<feature type="signal peptide" evidence="1">
    <location>
        <begin position="1"/>
        <end position="17"/>
    </location>
</feature>
<dbReference type="OrthoDB" id="10341749at2759"/>
<dbReference type="EMBL" id="KK365151">
    <property type="protein sequence ID" value="KCZ81063.1"/>
    <property type="molecule type" value="Genomic_DNA"/>
</dbReference>
<keyword evidence="1" id="KW-0732">Signal</keyword>
<dbReference type="VEuPathDB" id="MicrosporidiaDB:H312_01487"/>
<proteinExistence type="predicted"/>
<evidence type="ECO:0000313" key="2">
    <source>
        <dbReference type="EMBL" id="KCZ81063.1"/>
    </source>
</evidence>
<sequence>MKLYYFIFLFVLKSQQSTNVKDDAKEELEKYDSDDYTYSVGLVSDKTAAQLDESSQYSSSYEEYTESSEVFL</sequence>
<dbReference type="Proteomes" id="UP000030655">
    <property type="component" value="Unassembled WGS sequence"/>
</dbReference>
<organism evidence="2 3">
    <name type="scientific">Anncaliia algerae PRA339</name>
    <dbReference type="NCBI Taxonomy" id="1288291"/>
    <lineage>
        <taxon>Eukaryota</taxon>
        <taxon>Fungi</taxon>
        <taxon>Fungi incertae sedis</taxon>
        <taxon>Microsporidia</taxon>
        <taxon>Tubulinosematoidea</taxon>
        <taxon>Tubulinosematidae</taxon>
        <taxon>Anncaliia</taxon>
    </lineage>
</organism>
<protein>
    <submittedName>
        <fullName evidence="2">Uncharacterized protein</fullName>
    </submittedName>
</protein>
<gene>
    <name evidence="2" type="ORF">H312_01487</name>
</gene>
<reference evidence="2 3" key="2">
    <citation type="submission" date="2014-03" db="EMBL/GenBank/DDBJ databases">
        <title>The Genome Sequence of Anncaliia algerae insect isolate PRA339.</title>
        <authorList>
            <consortium name="The Broad Institute Genome Sequencing Platform"/>
            <consortium name="The Broad Institute Genome Sequencing Center for Infectious Disease"/>
            <person name="Cuomo C."/>
            <person name="Becnel J."/>
            <person name="Sanscrainte N."/>
            <person name="Walker B."/>
            <person name="Young S.K."/>
            <person name="Zeng Q."/>
            <person name="Gargeya S."/>
            <person name="Fitzgerald M."/>
            <person name="Haas B."/>
            <person name="Abouelleil A."/>
            <person name="Alvarado L."/>
            <person name="Arachchi H.M."/>
            <person name="Berlin A.M."/>
            <person name="Chapman S.B."/>
            <person name="Dewar J."/>
            <person name="Goldberg J."/>
            <person name="Griggs A."/>
            <person name="Gujja S."/>
            <person name="Hansen M."/>
            <person name="Howarth C."/>
            <person name="Imamovic A."/>
            <person name="Larimer J."/>
            <person name="McCowan C."/>
            <person name="Murphy C."/>
            <person name="Neiman D."/>
            <person name="Pearson M."/>
            <person name="Priest M."/>
            <person name="Roberts A."/>
            <person name="Saif S."/>
            <person name="Shea T."/>
            <person name="Sisk P."/>
            <person name="Sykes S."/>
            <person name="Wortman J."/>
            <person name="Nusbaum C."/>
            <person name="Birren B."/>
        </authorList>
    </citation>
    <scope>NUCLEOTIDE SEQUENCE [LARGE SCALE GENOMIC DNA]</scope>
    <source>
        <strain evidence="2 3">PRA339</strain>
    </source>
</reference>
<feature type="chain" id="PRO_5001571868" evidence="1">
    <location>
        <begin position="18"/>
        <end position="72"/>
    </location>
</feature>
<dbReference type="AlphaFoldDB" id="A0A059F1D6"/>
<evidence type="ECO:0000313" key="3">
    <source>
        <dbReference type="Proteomes" id="UP000030655"/>
    </source>
</evidence>
<name>A0A059F1D6_9MICR</name>
<keyword evidence="3" id="KW-1185">Reference proteome</keyword>
<dbReference type="HOGENOM" id="CLU_2721724_0_0_1"/>